<dbReference type="InterPro" id="IPR007110">
    <property type="entry name" value="Ig-like_dom"/>
</dbReference>
<feature type="non-terminal residue" evidence="2">
    <location>
        <position position="1"/>
    </location>
</feature>
<dbReference type="SMART" id="SM00409">
    <property type="entry name" value="IG"/>
    <property type="match status" value="1"/>
</dbReference>
<dbReference type="OrthoDB" id="6354602at2759"/>
<evidence type="ECO:0000259" key="1">
    <source>
        <dbReference type="PROSITE" id="PS50835"/>
    </source>
</evidence>
<dbReference type="EMBL" id="CAJVCH010285072">
    <property type="protein sequence ID" value="CAG7784878.1"/>
    <property type="molecule type" value="Genomic_DNA"/>
</dbReference>
<dbReference type="Pfam" id="PF13927">
    <property type="entry name" value="Ig_3"/>
    <property type="match status" value="1"/>
</dbReference>
<dbReference type="PANTHER" id="PTHR23279">
    <property type="entry name" value="DEFECTIVE PROBOSCIS EXTENSION RESPONSE DPR -RELATED"/>
    <property type="match status" value="1"/>
</dbReference>
<accession>A0A8J2KZF8</accession>
<organism evidence="2 3">
    <name type="scientific">Allacma fusca</name>
    <dbReference type="NCBI Taxonomy" id="39272"/>
    <lineage>
        <taxon>Eukaryota</taxon>
        <taxon>Metazoa</taxon>
        <taxon>Ecdysozoa</taxon>
        <taxon>Arthropoda</taxon>
        <taxon>Hexapoda</taxon>
        <taxon>Collembola</taxon>
        <taxon>Symphypleona</taxon>
        <taxon>Sminthuridae</taxon>
        <taxon>Allacma</taxon>
    </lineage>
</organism>
<dbReference type="PROSITE" id="PS50835">
    <property type="entry name" value="IG_LIKE"/>
    <property type="match status" value="1"/>
</dbReference>
<evidence type="ECO:0000313" key="2">
    <source>
        <dbReference type="EMBL" id="CAG7784878.1"/>
    </source>
</evidence>
<dbReference type="GO" id="GO:0032589">
    <property type="term" value="C:neuron projection membrane"/>
    <property type="evidence" value="ECO:0007669"/>
    <property type="project" value="TreeGrafter"/>
</dbReference>
<dbReference type="AlphaFoldDB" id="A0A8J2KZF8"/>
<feature type="domain" description="Ig-like" evidence="1">
    <location>
        <begin position="48"/>
        <end position="145"/>
    </location>
</feature>
<comment type="caution">
    <text evidence="2">The sequence shown here is derived from an EMBL/GenBank/DDBJ whole genome shotgun (WGS) entry which is preliminary data.</text>
</comment>
<keyword evidence="3" id="KW-1185">Reference proteome</keyword>
<reference evidence="2" key="1">
    <citation type="submission" date="2021-06" db="EMBL/GenBank/DDBJ databases">
        <authorList>
            <person name="Hodson N. C."/>
            <person name="Mongue J. A."/>
            <person name="Jaron S. K."/>
        </authorList>
    </citation>
    <scope>NUCLEOTIDE SEQUENCE</scope>
</reference>
<dbReference type="InterPro" id="IPR003599">
    <property type="entry name" value="Ig_sub"/>
</dbReference>
<dbReference type="Proteomes" id="UP000708208">
    <property type="component" value="Unassembled WGS sequence"/>
</dbReference>
<dbReference type="PANTHER" id="PTHR23279:SF3">
    <property type="entry name" value="DEFECTIVE PROBOSCIS EXTENSION RESPONSE 18"/>
    <property type="match status" value="1"/>
</dbReference>
<gene>
    <name evidence="2" type="ORF">AFUS01_LOCUS23538</name>
</gene>
<sequence>MSRSLQQIIKLESQQLQSLHIVTDNLQIILPQSQVVLRSERVKECLVPQISIVDDLDRPITDKFYNAGSTLELRCVITHLPILYTILWKQGNKTLNYDTSRGGISVKTTIRKEGAVSVLYIANARKNDSGPYICSLGNLTQNTILVHVIN</sequence>
<evidence type="ECO:0000313" key="3">
    <source>
        <dbReference type="Proteomes" id="UP000708208"/>
    </source>
</evidence>
<protein>
    <recommendedName>
        <fullName evidence="1">Ig-like domain-containing protein</fullName>
    </recommendedName>
</protein>
<name>A0A8J2KZF8_9HEXA</name>
<dbReference type="InterPro" id="IPR037448">
    <property type="entry name" value="Zig-8"/>
</dbReference>
<proteinExistence type="predicted"/>
<dbReference type="GO" id="GO:0050808">
    <property type="term" value="P:synapse organization"/>
    <property type="evidence" value="ECO:0007669"/>
    <property type="project" value="TreeGrafter"/>
</dbReference>